<dbReference type="PROSITE" id="PS50850">
    <property type="entry name" value="MFS"/>
    <property type="match status" value="1"/>
</dbReference>
<dbReference type="InterPro" id="IPR011701">
    <property type="entry name" value="MFS"/>
</dbReference>
<feature type="domain" description="Major facilitator superfamily (MFS) profile" evidence="7">
    <location>
        <begin position="20"/>
        <end position="473"/>
    </location>
</feature>
<feature type="transmembrane region" description="Helical" evidence="6">
    <location>
        <begin position="288"/>
        <end position="306"/>
    </location>
</feature>
<evidence type="ECO:0000256" key="3">
    <source>
        <dbReference type="ARBA" id="ARBA00022692"/>
    </source>
</evidence>
<dbReference type="PANTHER" id="PTHR23504">
    <property type="entry name" value="MAJOR FACILITATOR SUPERFAMILY DOMAIN-CONTAINING PROTEIN 10"/>
    <property type="match status" value="1"/>
</dbReference>
<comment type="subcellular location">
    <subcellularLocation>
        <location evidence="1">Membrane</location>
        <topology evidence="1">Multi-pass membrane protein</topology>
    </subcellularLocation>
</comment>
<evidence type="ECO:0000256" key="6">
    <source>
        <dbReference type="SAM" id="Phobius"/>
    </source>
</evidence>
<feature type="transmembrane region" description="Helical" evidence="6">
    <location>
        <begin position="451"/>
        <end position="471"/>
    </location>
</feature>
<name>A0A4V1J4S0_9FUNG</name>
<evidence type="ECO:0000313" key="9">
    <source>
        <dbReference type="Proteomes" id="UP000268162"/>
    </source>
</evidence>
<organism evidence="8 9">
    <name type="scientific">Dimargaris cristalligena</name>
    <dbReference type="NCBI Taxonomy" id="215637"/>
    <lineage>
        <taxon>Eukaryota</taxon>
        <taxon>Fungi</taxon>
        <taxon>Fungi incertae sedis</taxon>
        <taxon>Zoopagomycota</taxon>
        <taxon>Kickxellomycotina</taxon>
        <taxon>Dimargaritomycetes</taxon>
        <taxon>Dimargaritales</taxon>
        <taxon>Dimargaritaceae</taxon>
        <taxon>Dimargaris</taxon>
    </lineage>
</organism>
<evidence type="ECO:0000259" key="7">
    <source>
        <dbReference type="PROSITE" id="PS50850"/>
    </source>
</evidence>
<sequence length="482" mass="52736">MAAHGQSPTTSLTEASRSRIIRSVFTALLLDILAFTTILPLFPRLLHAYRAKDNSTALHWFIASVHSFKSYFTGQSQVVGEADTVLVGGLLGSLFSFLQGLSAPWIGRLSDRYGRRPVFLVCMLGNIVSSVIWLFSHRFEYFLLARIIGGLSEGNVQLSHAIISDVTSSAQRSRGMAMVGIAFAIGFTVGPPTGAYFAGIQRDLSEWLGLGLSEAQVFAPYPWAALFTLALLLIETVYIYRSIPETILTRPPPDTAESATASTNTPLPTHMSLEQAQTNIRTLKYIHFLYLFVFAGMEFTLPFLTFDKFHFSHMEQGQFLGLIGIVSTILQGGVVRRLAHRWGEKFFVTLGMTSCALGFFSLATWAHPREGGTWGLYFAAICLAVTSATVVNCMTSLVSLCCTAVDPTGQPLDLTDRKGQILGDFRSMGQLGRALGPIVACSLYWLKGSAWAYTAGSLYISTIAGFFYLSVRPPRSAKAKTH</sequence>
<dbReference type="AlphaFoldDB" id="A0A4V1J4S0"/>
<dbReference type="SUPFAM" id="SSF103473">
    <property type="entry name" value="MFS general substrate transporter"/>
    <property type="match status" value="1"/>
</dbReference>
<dbReference type="GO" id="GO:0022857">
    <property type="term" value="F:transmembrane transporter activity"/>
    <property type="evidence" value="ECO:0007669"/>
    <property type="project" value="InterPro"/>
</dbReference>
<feature type="transmembrane region" description="Helical" evidence="6">
    <location>
        <begin position="20"/>
        <end position="42"/>
    </location>
</feature>
<accession>A0A4V1J4S0</accession>
<feature type="transmembrane region" description="Helical" evidence="6">
    <location>
        <begin position="84"/>
        <end position="106"/>
    </location>
</feature>
<reference evidence="9" key="1">
    <citation type="journal article" date="2018" name="Nat. Microbiol.">
        <title>Leveraging single-cell genomics to expand the fungal tree of life.</title>
        <authorList>
            <person name="Ahrendt S.R."/>
            <person name="Quandt C.A."/>
            <person name="Ciobanu D."/>
            <person name="Clum A."/>
            <person name="Salamov A."/>
            <person name="Andreopoulos B."/>
            <person name="Cheng J.F."/>
            <person name="Woyke T."/>
            <person name="Pelin A."/>
            <person name="Henrissat B."/>
            <person name="Reynolds N.K."/>
            <person name="Benny G.L."/>
            <person name="Smith M.E."/>
            <person name="James T.Y."/>
            <person name="Grigoriev I.V."/>
        </authorList>
    </citation>
    <scope>NUCLEOTIDE SEQUENCE [LARGE SCALE GENOMIC DNA]</scope>
    <source>
        <strain evidence="9">RSA 468</strain>
    </source>
</reference>
<keyword evidence="5 6" id="KW-0472">Membrane</keyword>
<evidence type="ECO:0000256" key="2">
    <source>
        <dbReference type="ARBA" id="ARBA00022448"/>
    </source>
</evidence>
<feature type="transmembrane region" description="Helical" evidence="6">
    <location>
        <begin position="218"/>
        <end position="240"/>
    </location>
</feature>
<dbReference type="Pfam" id="PF07690">
    <property type="entry name" value="MFS_1"/>
    <property type="match status" value="1"/>
</dbReference>
<dbReference type="OrthoDB" id="196650at2759"/>
<proteinExistence type="predicted"/>
<feature type="transmembrane region" description="Helical" evidence="6">
    <location>
        <begin position="118"/>
        <end position="135"/>
    </location>
</feature>
<keyword evidence="2" id="KW-0813">Transport</keyword>
<dbReference type="Proteomes" id="UP000268162">
    <property type="component" value="Unassembled WGS sequence"/>
</dbReference>
<protein>
    <submittedName>
        <fullName evidence="8">Major facilitator superfamily domain-containing protein</fullName>
    </submittedName>
</protein>
<evidence type="ECO:0000256" key="4">
    <source>
        <dbReference type="ARBA" id="ARBA00022989"/>
    </source>
</evidence>
<dbReference type="InterPro" id="IPR020846">
    <property type="entry name" value="MFS_dom"/>
</dbReference>
<feature type="transmembrane region" description="Helical" evidence="6">
    <location>
        <begin position="318"/>
        <end position="339"/>
    </location>
</feature>
<dbReference type="InterPro" id="IPR036259">
    <property type="entry name" value="MFS_trans_sf"/>
</dbReference>
<dbReference type="PANTHER" id="PTHR23504:SF31">
    <property type="entry name" value="MAJOR FACILITATOR SUPERFAMILY DOMAIN-CONTAINING PROTEIN 10"/>
    <property type="match status" value="1"/>
</dbReference>
<keyword evidence="3 6" id="KW-0812">Transmembrane</keyword>
<keyword evidence="9" id="KW-1185">Reference proteome</keyword>
<keyword evidence="4 6" id="KW-1133">Transmembrane helix</keyword>
<dbReference type="EMBL" id="ML002638">
    <property type="protein sequence ID" value="RKP36529.1"/>
    <property type="molecule type" value="Genomic_DNA"/>
</dbReference>
<dbReference type="GO" id="GO:0016020">
    <property type="term" value="C:membrane"/>
    <property type="evidence" value="ECO:0007669"/>
    <property type="project" value="UniProtKB-SubCell"/>
</dbReference>
<evidence type="ECO:0000313" key="8">
    <source>
        <dbReference type="EMBL" id="RKP36529.1"/>
    </source>
</evidence>
<evidence type="ECO:0000256" key="5">
    <source>
        <dbReference type="ARBA" id="ARBA00023136"/>
    </source>
</evidence>
<feature type="transmembrane region" description="Helical" evidence="6">
    <location>
        <begin position="175"/>
        <end position="198"/>
    </location>
</feature>
<dbReference type="Gene3D" id="1.20.1250.20">
    <property type="entry name" value="MFS general substrate transporter like domains"/>
    <property type="match status" value="1"/>
</dbReference>
<feature type="transmembrane region" description="Helical" evidence="6">
    <location>
        <begin position="346"/>
        <end position="365"/>
    </location>
</feature>
<evidence type="ECO:0000256" key="1">
    <source>
        <dbReference type="ARBA" id="ARBA00004141"/>
    </source>
</evidence>
<gene>
    <name evidence="8" type="ORF">BJ085DRAFT_20955</name>
</gene>